<evidence type="ECO:0000313" key="2">
    <source>
        <dbReference type="Proteomes" id="UP001354989"/>
    </source>
</evidence>
<organism evidence="1 2">
    <name type="scientific">Persicobacter psychrovividus</name>
    <dbReference type="NCBI Taxonomy" id="387638"/>
    <lineage>
        <taxon>Bacteria</taxon>
        <taxon>Pseudomonadati</taxon>
        <taxon>Bacteroidota</taxon>
        <taxon>Cytophagia</taxon>
        <taxon>Cytophagales</taxon>
        <taxon>Persicobacteraceae</taxon>
        <taxon>Persicobacter</taxon>
    </lineage>
</organism>
<name>A0ABN6LA12_9BACT</name>
<reference evidence="1 2" key="1">
    <citation type="submission" date="2021-12" db="EMBL/GenBank/DDBJ databases">
        <title>Genome sequencing of bacteria with rrn-lacking chromosome and rrn-plasmid.</title>
        <authorList>
            <person name="Anda M."/>
            <person name="Iwasaki W."/>
        </authorList>
    </citation>
    <scope>NUCLEOTIDE SEQUENCE [LARGE SCALE GENOMIC DNA]</scope>
    <source>
        <strain evidence="1 2">NBRC 101262</strain>
    </source>
</reference>
<evidence type="ECO:0000313" key="1">
    <source>
        <dbReference type="EMBL" id="BDC98168.1"/>
    </source>
</evidence>
<evidence type="ECO:0008006" key="3">
    <source>
        <dbReference type="Google" id="ProtNLM"/>
    </source>
</evidence>
<proteinExistence type="predicted"/>
<dbReference type="RefSeq" id="WP_332919635.1">
    <property type="nucleotide sequence ID" value="NZ_AP025292.1"/>
</dbReference>
<gene>
    <name evidence="1" type="ORF">PEPS_04490</name>
</gene>
<protein>
    <recommendedName>
        <fullName evidence="3">30S ribosomal protein S20</fullName>
    </recommendedName>
</protein>
<accession>A0ABN6LA12</accession>
<dbReference type="EMBL" id="AP025292">
    <property type="protein sequence ID" value="BDC98168.1"/>
    <property type="molecule type" value="Genomic_DNA"/>
</dbReference>
<sequence>MAVTRLVRKGKRNKAVAKNALKAISRATAQPVIKKVEIEELKKQFEA</sequence>
<keyword evidence="2" id="KW-1185">Reference proteome</keyword>
<dbReference type="Proteomes" id="UP001354989">
    <property type="component" value="Chromosome"/>
</dbReference>